<evidence type="ECO:0000313" key="9">
    <source>
        <dbReference type="EMBL" id="CCH58415.1"/>
    </source>
</evidence>
<dbReference type="InterPro" id="IPR051153">
    <property type="entry name" value="Yeast_CWMannoprotein_PIR"/>
</dbReference>
<dbReference type="eggNOG" id="ENOG502QQD8">
    <property type="taxonomic scope" value="Eukaryota"/>
</dbReference>
<name>I2GWB3_HENB6</name>
<feature type="region of interest" description="Disordered" evidence="6">
    <location>
        <begin position="121"/>
        <end position="175"/>
    </location>
</feature>
<dbReference type="HOGENOM" id="CLU_039662_0_0_1"/>
<dbReference type="GO" id="GO:0005199">
    <property type="term" value="F:structural constituent of cell wall"/>
    <property type="evidence" value="ECO:0007669"/>
    <property type="project" value="TreeGrafter"/>
</dbReference>
<dbReference type="Proteomes" id="UP000002866">
    <property type="component" value="Chromosome 1"/>
</dbReference>
<dbReference type="PANTHER" id="PTHR47254">
    <property type="entry name" value="CELL WALL MANNOPROTEIN CIS3-RELATED"/>
    <property type="match status" value="1"/>
</dbReference>
<dbReference type="InParanoid" id="I2GWB3"/>
<evidence type="ECO:0000256" key="3">
    <source>
        <dbReference type="ARBA" id="ARBA00022525"/>
    </source>
</evidence>
<dbReference type="InterPro" id="IPR054508">
    <property type="entry name" value="PIR1-like_C"/>
</dbReference>
<dbReference type="OrthoDB" id="5415592at2759"/>
<evidence type="ECO:0000256" key="2">
    <source>
        <dbReference type="ARBA" id="ARBA00022512"/>
    </source>
</evidence>
<evidence type="ECO:0000256" key="1">
    <source>
        <dbReference type="ARBA" id="ARBA00004191"/>
    </source>
</evidence>
<keyword evidence="2" id="KW-0134">Cell wall</keyword>
<accession>I2GWB3</accession>
<feature type="chain" id="PRO_5003659318" description="Cell wall mannoprotein PIR1-like C-terminal domain-containing protein" evidence="7">
    <location>
        <begin position="21"/>
        <end position="282"/>
    </location>
</feature>
<reference evidence="9 10" key="1">
    <citation type="journal article" date="2011" name="Proc. Natl. Acad. Sci. U.S.A.">
        <title>Evolutionary erosion of yeast sex chromosomes by mating-type switching accidents.</title>
        <authorList>
            <person name="Gordon J.L."/>
            <person name="Armisen D."/>
            <person name="Proux-Wera E."/>
            <person name="Oheigeartaigh S.S."/>
            <person name="Byrne K.P."/>
            <person name="Wolfe K.H."/>
        </authorList>
    </citation>
    <scope>NUCLEOTIDE SEQUENCE [LARGE SCALE GENOMIC DNA]</scope>
    <source>
        <strain evidence="10">ATCC 34711 / CBS 6284 / DSM 70876 / NBRC 10599 / NRRL Y-10934 / UCD 77-7</strain>
    </source>
</reference>
<keyword evidence="10" id="KW-1185">Reference proteome</keyword>
<dbReference type="GO" id="GO:0009277">
    <property type="term" value="C:fungal-type cell wall"/>
    <property type="evidence" value="ECO:0007669"/>
    <property type="project" value="TreeGrafter"/>
</dbReference>
<dbReference type="GeneID" id="14493452"/>
<evidence type="ECO:0000313" key="10">
    <source>
        <dbReference type="Proteomes" id="UP000002866"/>
    </source>
</evidence>
<feature type="signal peptide" evidence="7">
    <location>
        <begin position="1"/>
        <end position="20"/>
    </location>
</feature>
<dbReference type="KEGG" id="tbl:TBLA_0A06230"/>
<evidence type="ECO:0000256" key="6">
    <source>
        <dbReference type="SAM" id="MobiDB-lite"/>
    </source>
</evidence>
<gene>
    <name evidence="9" type="primary">TBLA0A06230</name>
    <name evidence="9" type="ORF">TBLA_0A06230</name>
</gene>
<dbReference type="AlphaFoldDB" id="I2GWB3"/>
<proteinExistence type="inferred from homology"/>
<dbReference type="Pfam" id="PF22799">
    <property type="entry name" value="PIR1-like_C"/>
    <property type="match status" value="1"/>
</dbReference>
<feature type="compositionally biased region" description="Basic and acidic residues" evidence="6">
    <location>
        <begin position="146"/>
        <end position="157"/>
    </location>
</feature>
<dbReference type="RefSeq" id="XP_004177934.1">
    <property type="nucleotide sequence ID" value="XM_004177886.1"/>
</dbReference>
<keyword evidence="4 7" id="KW-0732">Signal</keyword>
<evidence type="ECO:0000256" key="4">
    <source>
        <dbReference type="ARBA" id="ARBA00022729"/>
    </source>
</evidence>
<evidence type="ECO:0000259" key="8">
    <source>
        <dbReference type="Pfam" id="PF22799"/>
    </source>
</evidence>
<comment type="similarity">
    <text evidence="5">Belongs to the PIR protein family.</text>
</comment>
<evidence type="ECO:0000256" key="5">
    <source>
        <dbReference type="ARBA" id="ARBA00038219"/>
    </source>
</evidence>
<comment type="subcellular location">
    <subcellularLocation>
        <location evidence="1">Secreted</location>
        <location evidence="1">Cell wall</location>
    </subcellularLocation>
</comment>
<dbReference type="PANTHER" id="PTHR47254:SF1">
    <property type="entry name" value="CELL WALL MANNOPROTEIN CIS3-RELATED"/>
    <property type="match status" value="1"/>
</dbReference>
<dbReference type="STRING" id="1071380.I2GWB3"/>
<feature type="compositionally biased region" description="Basic and acidic residues" evidence="6">
    <location>
        <begin position="125"/>
        <end position="134"/>
    </location>
</feature>
<evidence type="ECO:0000256" key="7">
    <source>
        <dbReference type="SAM" id="SignalP"/>
    </source>
</evidence>
<keyword evidence="3" id="KW-0964">Secreted</keyword>
<protein>
    <recommendedName>
        <fullName evidence="8">Cell wall mannoprotein PIR1-like C-terminal domain-containing protein</fullName>
    </recommendedName>
</protein>
<feature type="domain" description="Cell wall mannoprotein PIR1-like C-terminal" evidence="8">
    <location>
        <begin position="198"/>
        <end position="272"/>
    </location>
</feature>
<dbReference type="GO" id="GO:0031505">
    <property type="term" value="P:fungal-type cell wall organization"/>
    <property type="evidence" value="ECO:0007669"/>
    <property type="project" value="TreeGrafter"/>
</dbReference>
<dbReference type="EMBL" id="HE806316">
    <property type="protein sequence ID" value="CCH58415.1"/>
    <property type="molecule type" value="Genomic_DNA"/>
</dbReference>
<organism evidence="9 10">
    <name type="scientific">Henningerozyma blattae (strain ATCC 34711 / CBS 6284 / DSM 70876 / NBRC 10599 / NRRL Y-10934 / UCD 77-7)</name>
    <name type="common">Yeast</name>
    <name type="synonym">Tetrapisispora blattae</name>
    <dbReference type="NCBI Taxonomy" id="1071380"/>
    <lineage>
        <taxon>Eukaryota</taxon>
        <taxon>Fungi</taxon>
        <taxon>Dikarya</taxon>
        <taxon>Ascomycota</taxon>
        <taxon>Saccharomycotina</taxon>
        <taxon>Saccharomycetes</taxon>
        <taxon>Saccharomycetales</taxon>
        <taxon>Saccharomycetaceae</taxon>
        <taxon>Henningerozyma</taxon>
    </lineage>
</organism>
<sequence length="282" mass="30013">MQFEKTLVAVTLLAVSKAAAVPDEPYTTLTPTGVYKDASSNYPSTFGINVVPLAAANAKRDYKVQHKVVVTRTHDVTVTVKGEPTTVTTKVDTTTTVGAGAANTEGTQKSTVEAIDTEVQATQKPAEDTVKTDTQKPTAKVTVPQKVEETSTSKTESKPTTTVTDQKTSNKDTKTSDNTLNAVSCKNSGTLVVSLTDGLLIDSKGRIGSVVSNRQIQFDGPPPQSGSIYAAGWALTPDGNLALGSQDIFYQCLSGNFYNMYDQPIAEQCEEVHLQAIELVDC</sequence>